<protein>
    <recommendedName>
        <fullName evidence="3">DUF4352 domain-containing protein</fullName>
    </recommendedName>
</protein>
<dbReference type="EMBL" id="FUWS01000013">
    <property type="protein sequence ID" value="SKA34709.1"/>
    <property type="molecule type" value="Genomic_DNA"/>
</dbReference>
<name>A0A1T4T332_9ACTN</name>
<sequence>MLRAAAAGVFALTVAALLFALWLSGGLERAREDVPLPPGTAVRNDLLTITVHGAEIASAGSGGLGGPSVTLRAELTSHADEPVSTSFFIDMLEVRTEPSGSRAEGYGSITLERAPADLLTHVQPEMPETVLVELPLAEGARPDGDGRVRVTVKEAEFRPGFADESSYWWSTDEVAGEVAVTTGLD</sequence>
<reference evidence="1 2" key="1">
    <citation type="submission" date="2017-02" db="EMBL/GenBank/DDBJ databases">
        <authorList>
            <person name="Peterson S.W."/>
        </authorList>
    </citation>
    <scope>NUCLEOTIDE SEQUENCE [LARGE SCALE GENOMIC DNA]</scope>
    <source>
        <strain evidence="1 2">DSM 45154</strain>
    </source>
</reference>
<evidence type="ECO:0000313" key="2">
    <source>
        <dbReference type="Proteomes" id="UP000190637"/>
    </source>
</evidence>
<dbReference type="Proteomes" id="UP000190637">
    <property type="component" value="Unassembled WGS sequence"/>
</dbReference>
<proteinExistence type="predicted"/>
<organism evidence="1 2">
    <name type="scientific">Marinactinospora thermotolerans DSM 45154</name>
    <dbReference type="NCBI Taxonomy" id="1122192"/>
    <lineage>
        <taxon>Bacteria</taxon>
        <taxon>Bacillati</taxon>
        <taxon>Actinomycetota</taxon>
        <taxon>Actinomycetes</taxon>
        <taxon>Streptosporangiales</taxon>
        <taxon>Nocardiopsidaceae</taxon>
        <taxon>Marinactinospora</taxon>
    </lineage>
</organism>
<evidence type="ECO:0000313" key="1">
    <source>
        <dbReference type="EMBL" id="SKA34709.1"/>
    </source>
</evidence>
<dbReference type="AlphaFoldDB" id="A0A1T4T332"/>
<gene>
    <name evidence="1" type="ORF">SAMN02745673_04357</name>
</gene>
<keyword evidence="2" id="KW-1185">Reference proteome</keyword>
<dbReference type="STRING" id="1122192.SAMN02745673_04357"/>
<evidence type="ECO:0008006" key="3">
    <source>
        <dbReference type="Google" id="ProtNLM"/>
    </source>
</evidence>
<accession>A0A1T4T332</accession>